<evidence type="ECO:0000256" key="1">
    <source>
        <dbReference type="SAM" id="MobiDB-lite"/>
    </source>
</evidence>
<dbReference type="Pfam" id="PF25372">
    <property type="entry name" value="DUF7885"/>
    <property type="match status" value="1"/>
</dbReference>
<dbReference type="InterPro" id="IPR001810">
    <property type="entry name" value="F-box_dom"/>
</dbReference>
<gene>
    <name evidence="4" type="ORF">BCR42DRAFT_419004</name>
</gene>
<dbReference type="Pfam" id="PF12937">
    <property type="entry name" value="F-box-like"/>
    <property type="match status" value="1"/>
</dbReference>
<dbReference type="PANTHER" id="PTHR13318">
    <property type="entry name" value="PARTNER OF PAIRED, ISOFORM B-RELATED"/>
    <property type="match status" value="1"/>
</dbReference>
<feature type="domain" description="F-box" evidence="2">
    <location>
        <begin position="11"/>
        <end position="55"/>
    </location>
</feature>
<evidence type="ECO:0000259" key="2">
    <source>
        <dbReference type="Pfam" id="PF12937"/>
    </source>
</evidence>
<protein>
    <submittedName>
        <fullName evidence="4">Uncharacterized protein</fullName>
    </submittedName>
</protein>
<proteinExistence type="predicted"/>
<dbReference type="SUPFAM" id="SSF81383">
    <property type="entry name" value="F-box domain"/>
    <property type="match status" value="1"/>
</dbReference>
<organism evidence="4 5">
    <name type="scientific">Absidia repens</name>
    <dbReference type="NCBI Taxonomy" id="90262"/>
    <lineage>
        <taxon>Eukaryota</taxon>
        <taxon>Fungi</taxon>
        <taxon>Fungi incertae sedis</taxon>
        <taxon>Mucoromycota</taxon>
        <taxon>Mucoromycotina</taxon>
        <taxon>Mucoromycetes</taxon>
        <taxon>Mucorales</taxon>
        <taxon>Cunninghamellaceae</taxon>
        <taxon>Absidia</taxon>
    </lineage>
</organism>
<dbReference type="GO" id="GO:0031146">
    <property type="term" value="P:SCF-dependent proteasomal ubiquitin-dependent protein catabolic process"/>
    <property type="evidence" value="ECO:0007669"/>
    <property type="project" value="TreeGrafter"/>
</dbReference>
<evidence type="ECO:0000259" key="3">
    <source>
        <dbReference type="Pfam" id="PF25372"/>
    </source>
</evidence>
<dbReference type="InterPro" id="IPR036047">
    <property type="entry name" value="F-box-like_dom_sf"/>
</dbReference>
<comment type="caution">
    <text evidence="4">The sequence shown here is derived from an EMBL/GenBank/DDBJ whole genome shotgun (WGS) entry which is preliminary data.</text>
</comment>
<feature type="compositionally biased region" description="Low complexity" evidence="1">
    <location>
        <begin position="510"/>
        <end position="527"/>
    </location>
</feature>
<evidence type="ECO:0000313" key="4">
    <source>
        <dbReference type="EMBL" id="ORZ13750.1"/>
    </source>
</evidence>
<feature type="region of interest" description="Disordered" evidence="1">
    <location>
        <begin position="508"/>
        <end position="552"/>
    </location>
</feature>
<dbReference type="Proteomes" id="UP000193560">
    <property type="component" value="Unassembled WGS sequence"/>
</dbReference>
<dbReference type="GO" id="GO:0019005">
    <property type="term" value="C:SCF ubiquitin ligase complex"/>
    <property type="evidence" value="ECO:0007669"/>
    <property type="project" value="TreeGrafter"/>
</dbReference>
<keyword evidence="5" id="KW-1185">Reference proteome</keyword>
<dbReference type="InterPro" id="IPR032675">
    <property type="entry name" value="LRR_dom_sf"/>
</dbReference>
<reference evidence="4 5" key="1">
    <citation type="submission" date="2016-07" db="EMBL/GenBank/DDBJ databases">
        <title>Pervasive Adenine N6-methylation of Active Genes in Fungi.</title>
        <authorList>
            <consortium name="DOE Joint Genome Institute"/>
            <person name="Mondo S.J."/>
            <person name="Dannebaum R.O."/>
            <person name="Kuo R.C."/>
            <person name="Labutti K."/>
            <person name="Haridas S."/>
            <person name="Kuo A."/>
            <person name="Salamov A."/>
            <person name="Ahrendt S.R."/>
            <person name="Lipzen A."/>
            <person name="Sullivan W."/>
            <person name="Andreopoulos W.B."/>
            <person name="Clum A."/>
            <person name="Lindquist E."/>
            <person name="Daum C."/>
            <person name="Ramamoorthy G.K."/>
            <person name="Gryganskyi A."/>
            <person name="Culley D."/>
            <person name="Magnuson J.K."/>
            <person name="James T.Y."/>
            <person name="O'Malley M.A."/>
            <person name="Stajich J.E."/>
            <person name="Spatafora J.W."/>
            <person name="Visel A."/>
            <person name="Grigoriev I.V."/>
        </authorList>
    </citation>
    <scope>NUCLEOTIDE SEQUENCE [LARGE SCALE GENOMIC DNA]</scope>
    <source>
        <strain evidence="4 5">NRRL 1336</strain>
    </source>
</reference>
<feature type="region of interest" description="Disordered" evidence="1">
    <location>
        <begin position="591"/>
        <end position="654"/>
    </location>
</feature>
<feature type="domain" description="F-box/LRR-repeat protein 15-like leucin rich repeat" evidence="3">
    <location>
        <begin position="157"/>
        <end position="389"/>
    </location>
</feature>
<dbReference type="SMART" id="SM00367">
    <property type="entry name" value="LRR_CC"/>
    <property type="match status" value="12"/>
</dbReference>
<sequence>MSSISNYITAQNIPSELIQNILCFVGRPIDLLHCSLTCKTWSYHAMELLWYKPYFAHPSCWYSFCNTLEEPRSWMFPYTSFIRRINLSSLSIQVTDTQLLLFNTCDRLERVTLVGCSSLTDEGLLGLLGLQAGKHLTSMDLSDITNITDTTIIKIANTCPNLQGLNLSMCKDDRERCTGVTDLGIITLAGKCRHLRRIKLNNCDSLTDASALALARHCPRLLEIDCPVTDEALMTIFTRLRELREFRLQQCGLITDTAFTPLSGIQFKENEQPMTMYRSLENDGFFDQLRILDLTNANFITDESIRLVIHAAPKIRNLVLNKCKEISDDGVSYICHLGRHLHYLHLGHCDNLTDRSITKLARSCTRIRYLDLAQCSLLTNASVHALATLPRLKRIGLVKCFNITDDAIDALTKQPRIASSLERVHLSYCVNLTDQSIRRLLNFCPRLNHLSLTHVPAFLRPDFQRFRRTPPKSFTPQQQNVFCVFSGKGVKDLKAYLNEITPTEFLSLQSTSNSTSTRNNNDNGNDNLIRGAGADDPANNGTTPTPTPTTMALRDHDFNQAIASIGWNQQRRLQQLQSLYQQQQQQFYRENNRNNNNSNNNNNNNNDNDNNNNPRADPRPTTRAPPAQPVVHGPEADEDIENDLFLVDDERLME</sequence>
<dbReference type="STRING" id="90262.A0A1X2ICC2"/>
<dbReference type="AlphaFoldDB" id="A0A1X2ICC2"/>
<name>A0A1X2ICC2_9FUNG</name>
<dbReference type="SUPFAM" id="SSF52047">
    <property type="entry name" value="RNI-like"/>
    <property type="match status" value="1"/>
</dbReference>
<dbReference type="Gene3D" id="3.80.10.10">
    <property type="entry name" value="Ribonuclease Inhibitor"/>
    <property type="match status" value="3"/>
</dbReference>
<dbReference type="OrthoDB" id="10257471at2759"/>
<evidence type="ECO:0000313" key="5">
    <source>
        <dbReference type="Proteomes" id="UP000193560"/>
    </source>
</evidence>
<accession>A0A1X2ICC2</accession>
<dbReference type="EMBL" id="MCGE01000016">
    <property type="protein sequence ID" value="ORZ13750.1"/>
    <property type="molecule type" value="Genomic_DNA"/>
</dbReference>
<dbReference type="InterPro" id="IPR006553">
    <property type="entry name" value="Leu-rich_rpt_Cys-con_subtyp"/>
</dbReference>
<dbReference type="InterPro" id="IPR057207">
    <property type="entry name" value="FBXL15_LRR"/>
</dbReference>
<dbReference type="PANTHER" id="PTHR13318:SF247">
    <property type="entry name" value="GH16156P"/>
    <property type="match status" value="1"/>
</dbReference>
<feature type="compositionally biased region" description="Low complexity" evidence="1">
    <location>
        <begin position="591"/>
        <end position="625"/>
    </location>
</feature>